<evidence type="ECO:0000313" key="3">
    <source>
        <dbReference type="Proteomes" id="UP000762676"/>
    </source>
</evidence>
<feature type="compositionally biased region" description="Acidic residues" evidence="1">
    <location>
        <begin position="81"/>
        <end position="92"/>
    </location>
</feature>
<evidence type="ECO:0000313" key="2">
    <source>
        <dbReference type="EMBL" id="GFS13868.1"/>
    </source>
</evidence>
<sequence length="128" mass="15890">MESEEKQRSLYTTLSKETISHQTKKRFRVKPLRTENAKIVKIDKNEQSRNFGYLGTMQTAQHECPVRKYWTEKGRKKDGREEEDEEEKEEEEKEKQGGIEEKKRRKKKKKINRRRKTRRRRRKRRRKR</sequence>
<reference evidence="2 3" key="1">
    <citation type="journal article" date="2021" name="Elife">
        <title>Chloroplast acquisition without the gene transfer in kleptoplastic sea slugs, Plakobranchus ocellatus.</title>
        <authorList>
            <person name="Maeda T."/>
            <person name="Takahashi S."/>
            <person name="Yoshida T."/>
            <person name="Shimamura S."/>
            <person name="Takaki Y."/>
            <person name="Nagai Y."/>
            <person name="Toyoda A."/>
            <person name="Suzuki Y."/>
            <person name="Arimoto A."/>
            <person name="Ishii H."/>
            <person name="Satoh N."/>
            <person name="Nishiyama T."/>
            <person name="Hasebe M."/>
            <person name="Maruyama T."/>
            <person name="Minagawa J."/>
            <person name="Obokata J."/>
            <person name="Shigenobu S."/>
        </authorList>
    </citation>
    <scope>NUCLEOTIDE SEQUENCE [LARGE SCALE GENOMIC DNA]</scope>
</reference>
<feature type="compositionally biased region" description="Polar residues" evidence="1">
    <location>
        <begin position="9"/>
        <end position="21"/>
    </location>
</feature>
<feature type="region of interest" description="Disordered" evidence="1">
    <location>
        <begin position="1"/>
        <end position="28"/>
    </location>
</feature>
<feature type="compositionally biased region" description="Basic and acidic residues" evidence="1">
    <location>
        <begin position="67"/>
        <end position="80"/>
    </location>
</feature>
<dbReference type="Proteomes" id="UP000762676">
    <property type="component" value="Unassembled WGS sequence"/>
</dbReference>
<accession>A0AAV4IWR1</accession>
<name>A0AAV4IWR1_9GAST</name>
<protein>
    <submittedName>
        <fullName evidence="2">Uncharacterized protein</fullName>
    </submittedName>
</protein>
<feature type="region of interest" description="Disordered" evidence="1">
    <location>
        <begin position="67"/>
        <end position="128"/>
    </location>
</feature>
<keyword evidence="3" id="KW-1185">Reference proteome</keyword>
<evidence type="ECO:0000256" key="1">
    <source>
        <dbReference type="SAM" id="MobiDB-lite"/>
    </source>
</evidence>
<organism evidence="2 3">
    <name type="scientific">Elysia marginata</name>
    <dbReference type="NCBI Taxonomy" id="1093978"/>
    <lineage>
        <taxon>Eukaryota</taxon>
        <taxon>Metazoa</taxon>
        <taxon>Spiralia</taxon>
        <taxon>Lophotrochozoa</taxon>
        <taxon>Mollusca</taxon>
        <taxon>Gastropoda</taxon>
        <taxon>Heterobranchia</taxon>
        <taxon>Euthyneura</taxon>
        <taxon>Panpulmonata</taxon>
        <taxon>Sacoglossa</taxon>
        <taxon>Placobranchoidea</taxon>
        <taxon>Plakobranchidae</taxon>
        <taxon>Elysia</taxon>
    </lineage>
</organism>
<feature type="compositionally biased region" description="Basic residues" evidence="1">
    <location>
        <begin position="103"/>
        <end position="128"/>
    </location>
</feature>
<dbReference type="AlphaFoldDB" id="A0AAV4IWR1"/>
<gene>
    <name evidence="2" type="ORF">ElyMa_004894700</name>
</gene>
<comment type="caution">
    <text evidence="2">The sequence shown here is derived from an EMBL/GenBank/DDBJ whole genome shotgun (WGS) entry which is preliminary data.</text>
</comment>
<feature type="compositionally biased region" description="Basic and acidic residues" evidence="1">
    <location>
        <begin position="93"/>
        <end position="102"/>
    </location>
</feature>
<dbReference type="EMBL" id="BMAT01009788">
    <property type="protein sequence ID" value="GFS13868.1"/>
    <property type="molecule type" value="Genomic_DNA"/>
</dbReference>
<proteinExistence type="predicted"/>